<evidence type="ECO:0000313" key="2">
    <source>
        <dbReference type="EMBL" id="GFH50186.1"/>
    </source>
</evidence>
<accession>A0AAD3CQ94</accession>
<feature type="region of interest" description="Disordered" evidence="1">
    <location>
        <begin position="27"/>
        <end position="62"/>
    </location>
</feature>
<gene>
    <name evidence="2" type="ORF">CTEN210_06662</name>
</gene>
<dbReference type="Proteomes" id="UP001054902">
    <property type="component" value="Unassembled WGS sequence"/>
</dbReference>
<feature type="compositionally biased region" description="Low complexity" evidence="1">
    <location>
        <begin position="33"/>
        <end position="49"/>
    </location>
</feature>
<proteinExistence type="predicted"/>
<feature type="compositionally biased region" description="Basic and acidic residues" evidence="1">
    <location>
        <begin position="450"/>
        <end position="459"/>
    </location>
</feature>
<name>A0AAD3CQ94_9STRA</name>
<evidence type="ECO:0000313" key="3">
    <source>
        <dbReference type="Proteomes" id="UP001054902"/>
    </source>
</evidence>
<reference evidence="2 3" key="1">
    <citation type="journal article" date="2021" name="Sci. Rep.">
        <title>The genome of the diatom Chaetoceros tenuissimus carries an ancient integrated fragment of an extant virus.</title>
        <authorList>
            <person name="Hongo Y."/>
            <person name="Kimura K."/>
            <person name="Takaki Y."/>
            <person name="Yoshida Y."/>
            <person name="Baba S."/>
            <person name="Kobayashi G."/>
            <person name="Nagasaki K."/>
            <person name="Hano T."/>
            <person name="Tomaru Y."/>
        </authorList>
    </citation>
    <scope>NUCLEOTIDE SEQUENCE [LARGE SCALE GENOMIC DNA]</scope>
    <source>
        <strain evidence="2 3">NIES-3715</strain>
    </source>
</reference>
<evidence type="ECO:0000256" key="1">
    <source>
        <dbReference type="SAM" id="MobiDB-lite"/>
    </source>
</evidence>
<organism evidence="2 3">
    <name type="scientific">Chaetoceros tenuissimus</name>
    <dbReference type="NCBI Taxonomy" id="426638"/>
    <lineage>
        <taxon>Eukaryota</taxon>
        <taxon>Sar</taxon>
        <taxon>Stramenopiles</taxon>
        <taxon>Ochrophyta</taxon>
        <taxon>Bacillariophyta</taxon>
        <taxon>Coscinodiscophyceae</taxon>
        <taxon>Chaetocerotophycidae</taxon>
        <taxon>Chaetocerotales</taxon>
        <taxon>Chaetocerotaceae</taxon>
        <taxon>Chaetoceros</taxon>
    </lineage>
</organism>
<dbReference type="EMBL" id="BLLK01000038">
    <property type="protein sequence ID" value="GFH50186.1"/>
    <property type="molecule type" value="Genomic_DNA"/>
</dbReference>
<sequence>MSLKQQQRKSLAQIALVPIWCHIKAGGERQMKPSKNSSRSLSSRAPSGSDVQTKLEKLYHGDPEKEDSLSYISQFFKLKGKYSNLIESKDEKDYTRGCGGVEKTQVNDKDGISKSKEKVFLNTAVILGEDKKIFLSDTKVQLSLRSKNASGRQSNGGVSMFHGAQMMNMMKSLEKCVQKFLAYEKNFTKNNQLPSGTNAEECLNSILDEAWRVQEYEKNSRNDCDGSEGDETEGDSITEVTVLEANIAPPQDYVSATERDESWRPDGWGAYVLYVCQFTRVTEQYLPYFHYDAAAIDSNAVSRKNVKGSSTKVKKEDQSFINDDDSVGTFSSLAEKITRSTQQKDLQTKSMLVVNSTAGNESYVEQLRKQVQDKFEQMKQFYEMKDNATADILKADYLRLNSELFAATDNLKNSIGHMNNFTESVIQKEKGRPFIEFDSESLRTPKKSRSQNDAHDETPKSSGRSK</sequence>
<protein>
    <submittedName>
        <fullName evidence="2">Uncharacterized protein</fullName>
    </submittedName>
</protein>
<feature type="region of interest" description="Disordered" evidence="1">
    <location>
        <begin position="432"/>
        <end position="466"/>
    </location>
</feature>
<feature type="compositionally biased region" description="Basic and acidic residues" evidence="1">
    <location>
        <begin position="53"/>
        <end position="62"/>
    </location>
</feature>
<comment type="caution">
    <text evidence="2">The sequence shown here is derived from an EMBL/GenBank/DDBJ whole genome shotgun (WGS) entry which is preliminary data.</text>
</comment>
<keyword evidence="3" id="KW-1185">Reference proteome</keyword>
<dbReference type="AlphaFoldDB" id="A0AAD3CQ94"/>
<feature type="compositionally biased region" description="Basic and acidic residues" evidence="1">
    <location>
        <begin position="432"/>
        <end position="443"/>
    </location>
</feature>